<comment type="caution">
    <text evidence="12">The sequence shown here is derived from an EMBL/GenBank/DDBJ whole genome shotgun (WGS) entry which is preliminary data.</text>
</comment>
<proteinExistence type="inferred from homology"/>
<dbReference type="Pfam" id="PF13506">
    <property type="entry name" value="Glyco_transf_21"/>
    <property type="match status" value="1"/>
</dbReference>
<comment type="similarity">
    <text evidence="4">Belongs to the glycosyltransferase 2 family.</text>
</comment>
<sequence length="417" mass="47212">GMVASWLGEIMDEITIAYILFILAVLPLVIWIFQMLFFALAWYTCRRHLYHPKTAGDVKGDLPGVSIIKPLMGVDPFLEGNLESHFTLQYPNLELLLCVQDERDPVIELVHKLQTRFPDVDCQLFVGGKPGVTNPMVHNMAPAYERAKHDLVWVSTSRIRASTAILLDLVASVQSDPRVAICHQLPYMMNDGVGGIAATVEKLAFGCNMGRNYLALNRLGTHVFTGMSYLVRKSYLDEVGGLAHYGCYLAEDYFLSQALHSRGYELVLSAFPAQQMVAASSIAGYKDRMVRWWRLRLNMMPLVTLLLEPLTECVPLGAYISWAVYYLFDVNPYLVFAVHFVLWISLDYHQLRLIQNSPLPFRLPNFLAAWCLRELLNAFVYVEGLLNPRRVRWGKNTYRVTLGGHTTLVTTAPVLPL</sequence>
<feature type="transmembrane region" description="Helical" evidence="11">
    <location>
        <begin position="330"/>
        <end position="348"/>
    </location>
</feature>
<name>A0A267GDB4_9PLAT</name>
<dbReference type="AlphaFoldDB" id="A0A267GDB4"/>
<evidence type="ECO:0000256" key="3">
    <source>
        <dbReference type="ARBA" id="ARBA00004991"/>
    </source>
</evidence>
<dbReference type="EMBL" id="NIVC01000391">
    <property type="protein sequence ID" value="PAA84011.1"/>
    <property type="molecule type" value="Genomic_DNA"/>
</dbReference>
<evidence type="ECO:0000313" key="12">
    <source>
        <dbReference type="EMBL" id="PAA84011.1"/>
    </source>
</evidence>
<accession>A0A267GDB4</accession>
<reference evidence="12 13" key="1">
    <citation type="submission" date="2017-06" db="EMBL/GenBank/DDBJ databases">
        <title>A platform for efficient transgenesis in Macrostomum lignano, a flatworm model organism for stem cell research.</title>
        <authorList>
            <person name="Berezikov E."/>
        </authorList>
    </citation>
    <scope>NUCLEOTIDE SEQUENCE [LARGE SCALE GENOMIC DNA]</scope>
    <source>
        <strain evidence="12">DV1</strain>
        <tissue evidence="12">Whole organism</tissue>
    </source>
</reference>
<evidence type="ECO:0000256" key="9">
    <source>
        <dbReference type="ARBA" id="ARBA00022989"/>
    </source>
</evidence>
<keyword evidence="9 11" id="KW-1133">Transmembrane helix</keyword>
<evidence type="ECO:0000313" key="13">
    <source>
        <dbReference type="Proteomes" id="UP000215902"/>
    </source>
</evidence>
<evidence type="ECO:0000256" key="8">
    <source>
        <dbReference type="ARBA" id="ARBA00022692"/>
    </source>
</evidence>
<dbReference type="Proteomes" id="UP000215902">
    <property type="component" value="Unassembled WGS sequence"/>
</dbReference>
<dbReference type="GO" id="GO:0008120">
    <property type="term" value="F:ceramide glucosyltransferase activity"/>
    <property type="evidence" value="ECO:0007669"/>
    <property type="project" value="UniProtKB-EC"/>
</dbReference>
<dbReference type="PANTHER" id="PTHR12726:SF0">
    <property type="entry name" value="CERAMIDE GLUCOSYLTRANSFERASE"/>
    <property type="match status" value="1"/>
</dbReference>
<comment type="pathway">
    <text evidence="3">Sphingolipid metabolism.</text>
</comment>
<dbReference type="STRING" id="282301.A0A267GDB4"/>
<dbReference type="Gene3D" id="3.90.550.10">
    <property type="entry name" value="Spore Coat Polysaccharide Biosynthesis Protein SpsA, Chain A"/>
    <property type="match status" value="1"/>
</dbReference>
<dbReference type="SUPFAM" id="SSF53448">
    <property type="entry name" value="Nucleotide-diphospho-sugar transferases"/>
    <property type="match status" value="1"/>
</dbReference>
<organism evidence="12 13">
    <name type="scientific">Macrostomum lignano</name>
    <dbReference type="NCBI Taxonomy" id="282301"/>
    <lineage>
        <taxon>Eukaryota</taxon>
        <taxon>Metazoa</taxon>
        <taxon>Spiralia</taxon>
        <taxon>Lophotrochozoa</taxon>
        <taxon>Platyhelminthes</taxon>
        <taxon>Rhabditophora</taxon>
        <taxon>Macrostomorpha</taxon>
        <taxon>Macrostomida</taxon>
        <taxon>Macrostomidae</taxon>
        <taxon>Macrostomum</taxon>
    </lineage>
</organism>
<keyword evidence="7" id="KW-0808">Transferase</keyword>
<evidence type="ECO:0000256" key="11">
    <source>
        <dbReference type="SAM" id="Phobius"/>
    </source>
</evidence>
<protein>
    <recommendedName>
        <fullName evidence="5">ceramide glucosyltransferase</fullName>
        <ecNumber evidence="5">2.4.1.80</ecNumber>
    </recommendedName>
</protein>
<feature type="transmembrane region" description="Helical" evidence="11">
    <location>
        <begin position="16"/>
        <end position="43"/>
    </location>
</feature>
<dbReference type="GO" id="GO:0016020">
    <property type="term" value="C:membrane"/>
    <property type="evidence" value="ECO:0007669"/>
    <property type="project" value="UniProtKB-SubCell"/>
</dbReference>
<dbReference type="PANTHER" id="PTHR12726">
    <property type="entry name" value="CERAMIDE GLUCOSYLTRANSFERASE"/>
    <property type="match status" value="1"/>
</dbReference>
<evidence type="ECO:0000256" key="6">
    <source>
        <dbReference type="ARBA" id="ARBA00022676"/>
    </source>
</evidence>
<evidence type="ECO:0000256" key="7">
    <source>
        <dbReference type="ARBA" id="ARBA00022679"/>
    </source>
</evidence>
<keyword evidence="13" id="KW-1185">Reference proteome</keyword>
<evidence type="ECO:0000256" key="4">
    <source>
        <dbReference type="ARBA" id="ARBA00006739"/>
    </source>
</evidence>
<evidence type="ECO:0000256" key="2">
    <source>
        <dbReference type="ARBA" id="ARBA00004760"/>
    </source>
</evidence>
<evidence type="ECO:0000256" key="10">
    <source>
        <dbReference type="ARBA" id="ARBA00023136"/>
    </source>
</evidence>
<evidence type="ECO:0000256" key="1">
    <source>
        <dbReference type="ARBA" id="ARBA00004141"/>
    </source>
</evidence>
<dbReference type="GO" id="GO:0006679">
    <property type="term" value="P:glucosylceramide biosynthetic process"/>
    <property type="evidence" value="ECO:0007669"/>
    <property type="project" value="TreeGrafter"/>
</dbReference>
<dbReference type="InterPro" id="IPR025993">
    <property type="entry name" value="Ceramide_glucosylTrfase"/>
</dbReference>
<dbReference type="EC" id="2.4.1.80" evidence="5"/>
<dbReference type="UniPathway" id="UPA00222"/>
<comment type="pathway">
    <text evidence="2">Lipid metabolism; sphingolipid metabolism.</text>
</comment>
<dbReference type="InterPro" id="IPR029044">
    <property type="entry name" value="Nucleotide-diphossugar_trans"/>
</dbReference>
<feature type="transmembrane region" description="Helical" evidence="11">
    <location>
        <begin position="299"/>
        <end position="324"/>
    </location>
</feature>
<keyword evidence="10 11" id="KW-0472">Membrane</keyword>
<keyword evidence="6" id="KW-0328">Glycosyltransferase</keyword>
<keyword evidence="8 11" id="KW-0812">Transmembrane</keyword>
<feature type="non-terminal residue" evidence="12">
    <location>
        <position position="1"/>
    </location>
</feature>
<comment type="subcellular location">
    <subcellularLocation>
        <location evidence="1">Membrane</location>
        <topology evidence="1">Multi-pass membrane protein</topology>
    </subcellularLocation>
</comment>
<dbReference type="OrthoDB" id="1483400at2759"/>
<evidence type="ECO:0000256" key="5">
    <source>
        <dbReference type="ARBA" id="ARBA00012699"/>
    </source>
</evidence>
<gene>
    <name evidence="12" type="ORF">BOX15_Mlig000221g3</name>
</gene>